<evidence type="ECO:0000313" key="2">
    <source>
        <dbReference type="EMBL" id="QSB16739.1"/>
    </source>
</evidence>
<dbReference type="PANTHER" id="PTHR43546">
    <property type="entry name" value="UPF0173 METAL-DEPENDENT HYDROLASE MJ1163-RELATED"/>
    <property type="match status" value="1"/>
</dbReference>
<dbReference type="SMART" id="SM00849">
    <property type="entry name" value="Lactamase_B"/>
    <property type="match status" value="1"/>
</dbReference>
<dbReference type="InterPro" id="IPR050114">
    <property type="entry name" value="UPF0173_UPF0282_UlaG_hydrolase"/>
</dbReference>
<reference evidence="2" key="1">
    <citation type="submission" date="2021-02" db="EMBL/GenBank/DDBJ databases">
        <title>Natrosporangium hydrolyticum gen. nov., sp. nov, a haloalkaliphilic actinobacterium from a soda solonchak soil.</title>
        <authorList>
            <person name="Sorokin D.Y."/>
            <person name="Khijniak T.V."/>
            <person name="Zakharycheva A.P."/>
            <person name="Boueva O.V."/>
            <person name="Ariskina E.V."/>
            <person name="Hahnke R.L."/>
            <person name="Bunk B."/>
            <person name="Sproer C."/>
            <person name="Schumann P."/>
            <person name="Evtushenko L.I."/>
            <person name="Kublanov I.V."/>
        </authorList>
    </citation>
    <scope>NUCLEOTIDE SEQUENCE</scope>
    <source>
        <strain evidence="2">DSM 106523</strain>
    </source>
</reference>
<dbReference type="Proteomes" id="UP000662857">
    <property type="component" value="Chromosome"/>
</dbReference>
<dbReference type="InterPro" id="IPR001279">
    <property type="entry name" value="Metallo-B-lactamas"/>
</dbReference>
<feature type="domain" description="Metallo-beta-lactamase" evidence="1">
    <location>
        <begin position="8"/>
        <end position="166"/>
    </location>
</feature>
<dbReference type="KEGG" id="nhy:JQS43_10920"/>
<accession>A0A895YMP4</accession>
<dbReference type="PANTHER" id="PTHR43546:SF3">
    <property type="entry name" value="UPF0173 METAL-DEPENDENT HYDROLASE MJ1163"/>
    <property type="match status" value="1"/>
</dbReference>
<sequence length="202" mass="21752">MVKITKYSHACVRIERAGRVLVIDPGVWTEPAATSGADAVLVTHEHADHIDRKRLAAQKIPIYAPAGAALPGIAFRPVHPKGNFRVAGLNVTAVGGRHAPAYAGEPDCPNLGYVVERACYHPGDALHLPGAPVDTLLVPMQGAWLKTQEAIEFVRAVQPRQCVGIHEGQLNDRGISSINGWLSRGIEADYRYLRSGESTLAE</sequence>
<dbReference type="EMBL" id="CP070499">
    <property type="protein sequence ID" value="QSB16739.1"/>
    <property type="molecule type" value="Genomic_DNA"/>
</dbReference>
<gene>
    <name evidence="2" type="ORF">JQS43_10920</name>
</gene>
<organism evidence="2 3">
    <name type="scientific">Natronosporangium hydrolyticum</name>
    <dbReference type="NCBI Taxonomy" id="2811111"/>
    <lineage>
        <taxon>Bacteria</taxon>
        <taxon>Bacillati</taxon>
        <taxon>Actinomycetota</taxon>
        <taxon>Actinomycetes</taxon>
        <taxon>Micromonosporales</taxon>
        <taxon>Micromonosporaceae</taxon>
        <taxon>Natronosporangium</taxon>
    </lineage>
</organism>
<dbReference type="InterPro" id="IPR036866">
    <property type="entry name" value="RibonucZ/Hydroxyglut_hydro"/>
</dbReference>
<dbReference type="Pfam" id="PF13483">
    <property type="entry name" value="Lactamase_B_3"/>
    <property type="match status" value="1"/>
</dbReference>
<keyword evidence="3" id="KW-1185">Reference proteome</keyword>
<dbReference type="SUPFAM" id="SSF56281">
    <property type="entry name" value="Metallo-hydrolase/oxidoreductase"/>
    <property type="match status" value="1"/>
</dbReference>
<name>A0A895YMP4_9ACTN</name>
<evidence type="ECO:0000313" key="3">
    <source>
        <dbReference type="Proteomes" id="UP000662857"/>
    </source>
</evidence>
<proteinExistence type="predicted"/>
<dbReference type="AlphaFoldDB" id="A0A895YMP4"/>
<evidence type="ECO:0000259" key="1">
    <source>
        <dbReference type="SMART" id="SM00849"/>
    </source>
</evidence>
<dbReference type="Gene3D" id="3.60.15.10">
    <property type="entry name" value="Ribonuclease Z/Hydroxyacylglutathione hydrolase-like"/>
    <property type="match status" value="1"/>
</dbReference>
<protein>
    <submittedName>
        <fullName evidence="2">MBL fold metallo-hydrolase</fullName>
    </submittedName>
</protein>